<protein>
    <recommendedName>
        <fullName evidence="3">Ig-like domain-containing protein</fullName>
    </recommendedName>
</protein>
<feature type="compositionally biased region" description="Basic and acidic residues" evidence="1">
    <location>
        <begin position="8"/>
        <end position="17"/>
    </location>
</feature>
<dbReference type="EMBL" id="GEBQ01007540">
    <property type="protein sequence ID" value="JAT32437.1"/>
    <property type="molecule type" value="Transcribed_RNA"/>
</dbReference>
<reference evidence="2" key="1">
    <citation type="submission" date="2015-11" db="EMBL/GenBank/DDBJ databases">
        <title>De novo transcriptome assembly of four potential Pierce s Disease insect vectors from Arizona vineyards.</title>
        <authorList>
            <person name="Tassone E.E."/>
        </authorList>
    </citation>
    <scope>NUCLEOTIDE SEQUENCE</scope>
</reference>
<evidence type="ECO:0008006" key="3">
    <source>
        <dbReference type="Google" id="ProtNLM"/>
    </source>
</evidence>
<evidence type="ECO:0000313" key="2">
    <source>
        <dbReference type="EMBL" id="JAT32437.1"/>
    </source>
</evidence>
<name>A0A1B6M939_9HEMI</name>
<proteinExistence type="predicted"/>
<dbReference type="AlphaFoldDB" id="A0A1B6M939"/>
<feature type="non-terminal residue" evidence="2">
    <location>
        <position position="1"/>
    </location>
</feature>
<feature type="region of interest" description="Disordered" evidence="1">
    <location>
        <begin position="1"/>
        <end position="31"/>
    </location>
</feature>
<dbReference type="Gene3D" id="2.60.40.10">
    <property type="entry name" value="Immunoglobulins"/>
    <property type="match status" value="1"/>
</dbReference>
<feature type="non-terminal residue" evidence="2">
    <location>
        <position position="130"/>
    </location>
</feature>
<sequence length="130" mass="13801">RLVAVSRSESDSRRDSDGDSDSCSDSDSDSDVKMCGRMAWGSGVALLVALLTAADQATMGRLPESSTEVVASLNDLEASFPPALPPRFVTDNSSVITAQTGSTALVPCVIHNIGDGMISWIRRKDYHLLT</sequence>
<feature type="compositionally biased region" description="Acidic residues" evidence="1">
    <location>
        <begin position="18"/>
        <end position="29"/>
    </location>
</feature>
<evidence type="ECO:0000256" key="1">
    <source>
        <dbReference type="SAM" id="MobiDB-lite"/>
    </source>
</evidence>
<dbReference type="InterPro" id="IPR013783">
    <property type="entry name" value="Ig-like_fold"/>
</dbReference>
<gene>
    <name evidence="2" type="ORF">g.1221</name>
</gene>
<organism evidence="2">
    <name type="scientific">Graphocephala atropunctata</name>
    <dbReference type="NCBI Taxonomy" id="36148"/>
    <lineage>
        <taxon>Eukaryota</taxon>
        <taxon>Metazoa</taxon>
        <taxon>Ecdysozoa</taxon>
        <taxon>Arthropoda</taxon>
        <taxon>Hexapoda</taxon>
        <taxon>Insecta</taxon>
        <taxon>Pterygota</taxon>
        <taxon>Neoptera</taxon>
        <taxon>Paraneoptera</taxon>
        <taxon>Hemiptera</taxon>
        <taxon>Auchenorrhyncha</taxon>
        <taxon>Membracoidea</taxon>
        <taxon>Cicadellidae</taxon>
        <taxon>Cicadellinae</taxon>
        <taxon>Cicadellini</taxon>
        <taxon>Graphocephala</taxon>
    </lineage>
</organism>
<accession>A0A1B6M939</accession>